<dbReference type="GO" id="GO:0003700">
    <property type="term" value="F:DNA-binding transcription factor activity"/>
    <property type="evidence" value="ECO:0007669"/>
    <property type="project" value="InterPro"/>
</dbReference>
<gene>
    <name evidence="11" type="ORF">Cgig2_031507</name>
</gene>
<keyword evidence="2" id="KW-0936">Ethylene signaling pathway</keyword>
<evidence type="ECO:0000256" key="4">
    <source>
        <dbReference type="ARBA" id="ARBA00023125"/>
    </source>
</evidence>
<keyword evidence="7" id="KW-0539">Nucleus</keyword>
<comment type="caution">
    <text evidence="11">The sequence shown here is derived from an EMBL/GenBank/DDBJ whole genome shotgun (WGS) entry which is preliminary data.</text>
</comment>
<evidence type="ECO:0000256" key="5">
    <source>
        <dbReference type="ARBA" id="ARBA00023159"/>
    </source>
</evidence>
<keyword evidence="4" id="KW-0238">DNA-binding</keyword>
<protein>
    <recommendedName>
        <fullName evidence="10">AP2/ERF domain-containing protein</fullName>
    </recommendedName>
</protein>
<organism evidence="11 12">
    <name type="scientific">Carnegiea gigantea</name>
    <dbReference type="NCBI Taxonomy" id="171969"/>
    <lineage>
        <taxon>Eukaryota</taxon>
        <taxon>Viridiplantae</taxon>
        <taxon>Streptophyta</taxon>
        <taxon>Embryophyta</taxon>
        <taxon>Tracheophyta</taxon>
        <taxon>Spermatophyta</taxon>
        <taxon>Magnoliopsida</taxon>
        <taxon>eudicotyledons</taxon>
        <taxon>Gunneridae</taxon>
        <taxon>Pentapetalae</taxon>
        <taxon>Caryophyllales</taxon>
        <taxon>Cactineae</taxon>
        <taxon>Cactaceae</taxon>
        <taxon>Cactoideae</taxon>
        <taxon>Echinocereeae</taxon>
        <taxon>Carnegiea</taxon>
    </lineage>
</organism>
<evidence type="ECO:0000256" key="8">
    <source>
        <dbReference type="ARBA" id="ARBA00024343"/>
    </source>
</evidence>
<dbReference type="InterPro" id="IPR001471">
    <property type="entry name" value="AP2/ERF_dom"/>
</dbReference>
<evidence type="ECO:0000256" key="2">
    <source>
        <dbReference type="ARBA" id="ARBA00022745"/>
    </source>
</evidence>
<comment type="subcellular location">
    <subcellularLocation>
        <location evidence="1">Nucleus</location>
    </subcellularLocation>
</comment>
<keyword evidence="6" id="KW-0804">Transcription</keyword>
<dbReference type="Pfam" id="PF00847">
    <property type="entry name" value="AP2"/>
    <property type="match status" value="1"/>
</dbReference>
<evidence type="ECO:0000313" key="12">
    <source>
        <dbReference type="Proteomes" id="UP001153076"/>
    </source>
</evidence>
<evidence type="ECO:0000256" key="3">
    <source>
        <dbReference type="ARBA" id="ARBA00023015"/>
    </source>
</evidence>
<dbReference type="FunFam" id="3.30.730.10:FF:000001">
    <property type="entry name" value="Ethylene-responsive transcription factor 2"/>
    <property type="match status" value="1"/>
</dbReference>
<dbReference type="SMART" id="SM00380">
    <property type="entry name" value="AP2"/>
    <property type="match status" value="1"/>
</dbReference>
<dbReference type="InterPro" id="IPR016177">
    <property type="entry name" value="DNA-bd_dom_sf"/>
</dbReference>
<evidence type="ECO:0000256" key="1">
    <source>
        <dbReference type="ARBA" id="ARBA00004123"/>
    </source>
</evidence>
<keyword evidence="12" id="KW-1185">Reference proteome</keyword>
<comment type="similarity">
    <text evidence="8">Belongs to the AP2/ERF transcription factor family. ERF subfamily.</text>
</comment>
<evidence type="ECO:0000313" key="11">
    <source>
        <dbReference type="EMBL" id="KAJ8436566.1"/>
    </source>
</evidence>
<feature type="region of interest" description="Disordered" evidence="9">
    <location>
        <begin position="217"/>
        <end position="271"/>
    </location>
</feature>
<keyword evidence="5" id="KW-0010">Activator</keyword>
<dbReference type="GO" id="GO:0005634">
    <property type="term" value="C:nucleus"/>
    <property type="evidence" value="ECO:0007669"/>
    <property type="project" value="UniProtKB-SubCell"/>
</dbReference>
<sequence length="358" mass="40137">MEGILEDSNFISPFTEAIDIRDSVSALILTAGATNTNTLDSIFSYCQPSNYPIFPPTNNNINNSIFEPLGSSVYLQQRELLQKFCHESRSRSTIPSSSLSSSQFQGSACSMSMNPGKKKLYRGVRQRHWGKWVAEIRLPQNRMRVWLGTYESPEAAAYAYDRAAYKLRGEYARLNFPNLKDATTLGIGDSTRMNALKAAVDAKIQAICQKLKRERANRIAKKKQEESKANIDSSERDNNSNSNDNMKGGNGNDNENEKFTKDSSPSSSSSLTFCSAMINDKEINEMVSPARSEEEFWKNGNGNPASSDSTSYSEDFGFEECYLEKMPSFDPELIWQIHESTGKKTVPDRKIMCRSTEA</sequence>
<dbReference type="Gene3D" id="3.30.730.10">
    <property type="entry name" value="AP2/ERF domain"/>
    <property type="match status" value="1"/>
</dbReference>
<dbReference type="OrthoDB" id="785956at2759"/>
<proteinExistence type="inferred from homology"/>
<accession>A0A9Q1K529</accession>
<keyword evidence="3" id="KW-0805">Transcription regulation</keyword>
<dbReference type="GO" id="GO:0009873">
    <property type="term" value="P:ethylene-activated signaling pathway"/>
    <property type="evidence" value="ECO:0007669"/>
    <property type="project" value="UniProtKB-KW"/>
</dbReference>
<evidence type="ECO:0000259" key="10">
    <source>
        <dbReference type="PROSITE" id="PS51032"/>
    </source>
</evidence>
<reference evidence="11" key="1">
    <citation type="submission" date="2022-04" db="EMBL/GenBank/DDBJ databases">
        <title>Carnegiea gigantea Genome sequencing and assembly v2.</title>
        <authorList>
            <person name="Copetti D."/>
            <person name="Sanderson M.J."/>
            <person name="Burquez A."/>
            <person name="Wojciechowski M.F."/>
        </authorList>
    </citation>
    <scope>NUCLEOTIDE SEQUENCE</scope>
    <source>
        <strain evidence="11">SGP5-SGP5p</strain>
        <tissue evidence="11">Aerial part</tissue>
    </source>
</reference>
<evidence type="ECO:0000256" key="7">
    <source>
        <dbReference type="ARBA" id="ARBA00023242"/>
    </source>
</evidence>
<feature type="domain" description="AP2/ERF" evidence="10">
    <location>
        <begin position="120"/>
        <end position="177"/>
    </location>
</feature>
<dbReference type="GO" id="GO:0000976">
    <property type="term" value="F:transcription cis-regulatory region binding"/>
    <property type="evidence" value="ECO:0007669"/>
    <property type="project" value="UniProtKB-ARBA"/>
</dbReference>
<evidence type="ECO:0000256" key="9">
    <source>
        <dbReference type="SAM" id="MobiDB-lite"/>
    </source>
</evidence>
<dbReference type="AlphaFoldDB" id="A0A9Q1K529"/>
<name>A0A9Q1K529_9CARY</name>
<dbReference type="EMBL" id="JAKOGI010000338">
    <property type="protein sequence ID" value="KAJ8436566.1"/>
    <property type="molecule type" value="Genomic_DNA"/>
</dbReference>
<dbReference type="PANTHER" id="PTHR31657:SF20">
    <property type="entry name" value="ETHYLENE-RESPONSIVE TRANSCRIPTION FACTOR ERF061"/>
    <property type="match status" value="1"/>
</dbReference>
<dbReference type="Proteomes" id="UP001153076">
    <property type="component" value="Unassembled WGS sequence"/>
</dbReference>
<dbReference type="PANTHER" id="PTHR31657">
    <property type="entry name" value="ETHYLENE-RESPONSIVE TRANSCRIPTION FACTOR ERF061"/>
    <property type="match status" value="1"/>
</dbReference>
<dbReference type="CDD" id="cd00018">
    <property type="entry name" value="AP2"/>
    <property type="match status" value="1"/>
</dbReference>
<dbReference type="PROSITE" id="PS51032">
    <property type="entry name" value="AP2_ERF"/>
    <property type="match status" value="1"/>
</dbReference>
<dbReference type="InterPro" id="IPR036955">
    <property type="entry name" value="AP2/ERF_dom_sf"/>
</dbReference>
<dbReference type="SUPFAM" id="SSF54171">
    <property type="entry name" value="DNA-binding domain"/>
    <property type="match status" value="1"/>
</dbReference>
<dbReference type="InterPro" id="IPR051758">
    <property type="entry name" value="ERF/AP2-like"/>
</dbReference>
<dbReference type="PRINTS" id="PR00367">
    <property type="entry name" value="ETHRSPELEMNT"/>
</dbReference>
<evidence type="ECO:0000256" key="6">
    <source>
        <dbReference type="ARBA" id="ARBA00023163"/>
    </source>
</evidence>
<feature type="compositionally biased region" description="Basic and acidic residues" evidence="9">
    <location>
        <begin position="217"/>
        <end position="238"/>
    </location>
</feature>